<gene>
    <name evidence="3" type="ORF">OC842_004643</name>
</gene>
<feature type="compositionally biased region" description="Basic and acidic residues" evidence="1">
    <location>
        <begin position="63"/>
        <end position="82"/>
    </location>
</feature>
<feature type="compositionally biased region" description="Low complexity" evidence="1">
    <location>
        <begin position="18"/>
        <end position="35"/>
    </location>
</feature>
<dbReference type="GO" id="GO:0005634">
    <property type="term" value="C:nucleus"/>
    <property type="evidence" value="ECO:0007669"/>
    <property type="project" value="TreeGrafter"/>
</dbReference>
<feature type="compositionally biased region" description="Basic and acidic residues" evidence="1">
    <location>
        <begin position="246"/>
        <end position="260"/>
    </location>
</feature>
<name>A0AAN6G9G9_9BASI</name>
<feature type="compositionally biased region" description="Acidic residues" evidence="1">
    <location>
        <begin position="209"/>
        <end position="219"/>
    </location>
</feature>
<comment type="caution">
    <text evidence="3">The sequence shown here is derived from an EMBL/GenBank/DDBJ whole genome shotgun (WGS) entry which is preliminary data.</text>
</comment>
<feature type="compositionally biased region" description="Gly residues" evidence="1">
    <location>
        <begin position="36"/>
        <end position="47"/>
    </location>
</feature>
<evidence type="ECO:0000313" key="3">
    <source>
        <dbReference type="EMBL" id="KAK0528151.1"/>
    </source>
</evidence>
<feature type="compositionally biased region" description="Low complexity" evidence="1">
    <location>
        <begin position="192"/>
        <end position="208"/>
    </location>
</feature>
<protein>
    <recommendedName>
        <fullName evidence="2">FMR1-interacting protein 1 conserved domain-containing protein</fullName>
    </recommendedName>
</protein>
<feature type="compositionally biased region" description="Basic and acidic residues" evidence="1">
    <location>
        <begin position="220"/>
        <end position="229"/>
    </location>
</feature>
<feature type="region of interest" description="Disordered" evidence="1">
    <location>
        <begin position="499"/>
        <end position="523"/>
    </location>
</feature>
<organism evidence="3 4">
    <name type="scientific">Tilletia horrida</name>
    <dbReference type="NCBI Taxonomy" id="155126"/>
    <lineage>
        <taxon>Eukaryota</taxon>
        <taxon>Fungi</taxon>
        <taxon>Dikarya</taxon>
        <taxon>Basidiomycota</taxon>
        <taxon>Ustilaginomycotina</taxon>
        <taxon>Exobasidiomycetes</taxon>
        <taxon>Tilletiales</taxon>
        <taxon>Tilletiaceae</taxon>
        <taxon>Tilletia</taxon>
    </lineage>
</organism>
<evidence type="ECO:0000259" key="2">
    <source>
        <dbReference type="Pfam" id="PF10453"/>
    </source>
</evidence>
<dbReference type="Proteomes" id="UP001176521">
    <property type="component" value="Unassembled WGS sequence"/>
</dbReference>
<feature type="domain" description="FMR1-interacting protein 1 conserved" evidence="2">
    <location>
        <begin position="105"/>
        <end position="141"/>
    </location>
</feature>
<dbReference type="AlphaFoldDB" id="A0AAN6G9G9"/>
<accession>A0AAN6G9G9</accession>
<feature type="compositionally biased region" description="Acidic residues" evidence="1">
    <location>
        <begin position="230"/>
        <end position="243"/>
    </location>
</feature>
<feature type="compositionally biased region" description="Low complexity" evidence="1">
    <location>
        <begin position="513"/>
        <end position="523"/>
    </location>
</feature>
<dbReference type="InterPro" id="IPR039136">
    <property type="entry name" value="NUFIP1-like"/>
</dbReference>
<proteinExistence type="predicted"/>
<dbReference type="Pfam" id="PF10453">
    <property type="entry name" value="NUFIP1"/>
    <property type="match status" value="1"/>
</dbReference>
<dbReference type="GO" id="GO:0003723">
    <property type="term" value="F:RNA binding"/>
    <property type="evidence" value="ECO:0007669"/>
    <property type="project" value="InterPro"/>
</dbReference>
<dbReference type="PANTHER" id="PTHR13309:SF0">
    <property type="entry name" value="FMR1-INTERACTING PROTEIN NUFIP1"/>
    <property type="match status" value="1"/>
</dbReference>
<reference evidence="3" key="1">
    <citation type="journal article" date="2023" name="PhytoFront">
        <title>Draft Genome Resources of Seven Strains of Tilletia horrida, Causal Agent of Kernel Smut of Rice.</title>
        <authorList>
            <person name="Khanal S."/>
            <person name="Antony Babu S."/>
            <person name="Zhou X.G."/>
        </authorList>
    </citation>
    <scope>NUCLEOTIDE SEQUENCE</scope>
    <source>
        <strain evidence="3">TX3</strain>
    </source>
</reference>
<feature type="region of interest" description="Disordered" evidence="1">
    <location>
        <begin position="125"/>
        <end position="304"/>
    </location>
</feature>
<keyword evidence="4" id="KW-1185">Reference proteome</keyword>
<dbReference type="PANTHER" id="PTHR13309">
    <property type="entry name" value="NUCLEAR FRAGILE X MENTAL RETARDATION PROTEIN INTERACTING PROTEIN 1"/>
    <property type="match status" value="1"/>
</dbReference>
<feature type="region of interest" description="Disordered" evidence="1">
    <location>
        <begin position="581"/>
        <end position="605"/>
    </location>
</feature>
<evidence type="ECO:0000256" key="1">
    <source>
        <dbReference type="SAM" id="MobiDB-lite"/>
    </source>
</evidence>
<evidence type="ECO:0000313" key="4">
    <source>
        <dbReference type="Proteomes" id="UP001176521"/>
    </source>
</evidence>
<dbReference type="InterPro" id="IPR019496">
    <property type="entry name" value="NUFIP1_cons_dom"/>
</dbReference>
<feature type="compositionally biased region" description="Low complexity" evidence="1">
    <location>
        <begin position="84"/>
        <end position="98"/>
    </location>
</feature>
<dbReference type="GO" id="GO:0000492">
    <property type="term" value="P:box C/D snoRNP assembly"/>
    <property type="evidence" value="ECO:0007669"/>
    <property type="project" value="TreeGrafter"/>
</dbReference>
<feature type="compositionally biased region" description="Low complexity" evidence="1">
    <location>
        <begin position="166"/>
        <end position="178"/>
    </location>
</feature>
<dbReference type="EMBL" id="JAPDMQ010000283">
    <property type="protein sequence ID" value="KAK0528151.1"/>
    <property type="molecule type" value="Genomic_DNA"/>
</dbReference>
<sequence length="657" mass="69883">MRLIHPLPARPSASVTDAAAAAGSSLPPHPSSHNHPGGGQGQGQGQGHGRDHGSGEPQQGRGAGREQHGPRRDERGGHHEQRNATSSSARTTTATAATDGPPDATIQGLNIRLDHPLLIEHWIAERKKRWPTRAVIEQKERDAVWRLPGSSSGSQSRKRKRTEVEQQQQGGNADAGNDQGKGKGKAREQDAGKASSSGDSATSDSDSSSSEDEDEEGSDAEAKDENPADDKEEADAEDLDGPADGDPVKVEGNNDAREARTPALPARKADEKSTTQTPARSQPSQPPRKVRPRPRGPPANPFARPSSSLLHALLRREIASHTNAVLQFFRFLVLNGFLIGVERKRGDAEEALRRARLIIEEPGSSKAEEARQLGTDAAEVSKPGKTKTNIELRPLSSLAFPPAPDPLTFLDPLRALDPFPLTHEQLIASCEDDAIRDALAKCSPPQSELAGAGGKQRESGLTTAIRTLDALPTEQHRTAALELILHVVPGGAGPGQPAINPHLGAVWQPPPSSSSSSGPQQKPISETELFRLGLRVGFAEQDDIRLIAERISAVLAQVPVHAALPEELQRAVGLARDDNNAEAVEGGGEAEAARRQNSGIGRGGSASTSAAAAVAKIAPTAMGAGVYEARGVGWQQLEWEREWEQRETLKRLGLRLD</sequence>
<feature type="region of interest" description="Disordered" evidence="1">
    <location>
        <begin position="1"/>
        <end position="108"/>
    </location>
</feature>